<gene>
    <name evidence="2" type="ORF">GCM10010346_42440</name>
</gene>
<evidence type="ECO:0000256" key="1">
    <source>
        <dbReference type="SAM" id="MobiDB-lite"/>
    </source>
</evidence>
<organism evidence="2 3">
    <name type="scientific">Streptomyces chryseus</name>
    <dbReference type="NCBI Taxonomy" id="68186"/>
    <lineage>
        <taxon>Bacteria</taxon>
        <taxon>Bacillati</taxon>
        <taxon>Actinomycetota</taxon>
        <taxon>Actinomycetes</taxon>
        <taxon>Kitasatosporales</taxon>
        <taxon>Streptomycetaceae</taxon>
        <taxon>Streptomyces</taxon>
    </lineage>
</organism>
<proteinExistence type="predicted"/>
<keyword evidence="3" id="KW-1185">Reference proteome</keyword>
<evidence type="ECO:0000313" key="3">
    <source>
        <dbReference type="Proteomes" id="UP000599437"/>
    </source>
</evidence>
<reference evidence="3" key="1">
    <citation type="journal article" date="2019" name="Int. J. Syst. Evol. Microbiol.">
        <title>The Global Catalogue of Microorganisms (GCM) 10K type strain sequencing project: providing services to taxonomists for standard genome sequencing and annotation.</title>
        <authorList>
            <consortium name="The Broad Institute Genomics Platform"/>
            <consortium name="The Broad Institute Genome Sequencing Center for Infectious Disease"/>
            <person name="Wu L."/>
            <person name="Ma J."/>
        </authorList>
    </citation>
    <scope>NUCLEOTIDE SEQUENCE [LARGE SCALE GENOMIC DNA]</scope>
    <source>
        <strain evidence="3">JCM 4737</strain>
    </source>
</reference>
<protein>
    <submittedName>
        <fullName evidence="2">Uncharacterized protein</fullName>
    </submittedName>
</protein>
<comment type="caution">
    <text evidence="2">The sequence shown here is derived from an EMBL/GenBank/DDBJ whole genome shotgun (WGS) entry which is preliminary data.</text>
</comment>
<dbReference type="Proteomes" id="UP000599437">
    <property type="component" value="Unassembled WGS sequence"/>
</dbReference>
<dbReference type="EMBL" id="BMVO01000014">
    <property type="protein sequence ID" value="GHB14384.1"/>
    <property type="molecule type" value="Genomic_DNA"/>
</dbReference>
<name>A0ABQ3DV64_9ACTN</name>
<evidence type="ECO:0000313" key="2">
    <source>
        <dbReference type="EMBL" id="GHB14384.1"/>
    </source>
</evidence>
<accession>A0ABQ3DV64</accession>
<feature type="region of interest" description="Disordered" evidence="1">
    <location>
        <begin position="17"/>
        <end position="38"/>
    </location>
</feature>
<sequence>MFVAEVPSGAHVMTVTGSLEPPVAPGSTPHPTSDDAPTAVAVAHATEVAIFERKGRVVKRLRRPVMCMHDSAPWVTGE</sequence>